<dbReference type="RefSeq" id="XP_001328997.1">
    <property type="nucleotide sequence ID" value="XM_001328962.1"/>
</dbReference>
<proteinExistence type="predicted"/>
<name>A2DS04_TRIV3</name>
<dbReference type="VEuPathDB" id="TrichDB:TVAGG3_1001310"/>
<evidence type="ECO:0000313" key="3">
    <source>
        <dbReference type="Proteomes" id="UP000001542"/>
    </source>
</evidence>
<dbReference type="Pfam" id="PF10416">
    <property type="entry name" value="IBD"/>
    <property type="match status" value="1"/>
</dbReference>
<sequence length="122" mass="13901">MGFNSNISRNEAANYLMNAIPILRDDMHELRQWTVRKNVKPIPLPISPPGFGPSIEAFKKEVPTEVQLNAQQDKQLPVPCVESTTDKKLDLEEEMNSFSNLPDPLFLFDNSDQSQLLELDFI</sequence>
<reference evidence="2" key="1">
    <citation type="submission" date="2006-10" db="EMBL/GenBank/DDBJ databases">
        <authorList>
            <person name="Amadeo P."/>
            <person name="Zhao Q."/>
            <person name="Wortman J."/>
            <person name="Fraser-Liggett C."/>
            <person name="Carlton J."/>
        </authorList>
    </citation>
    <scope>NUCLEOTIDE SEQUENCE</scope>
    <source>
        <strain evidence="2">G3</strain>
    </source>
</reference>
<dbReference type="InParanoid" id="A2DS04"/>
<organism evidence="2 3">
    <name type="scientific">Trichomonas vaginalis (strain ATCC PRA-98 / G3)</name>
    <dbReference type="NCBI Taxonomy" id="412133"/>
    <lineage>
        <taxon>Eukaryota</taxon>
        <taxon>Metamonada</taxon>
        <taxon>Parabasalia</taxon>
        <taxon>Trichomonadida</taxon>
        <taxon>Trichomonadidae</taxon>
        <taxon>Trichomonas</taxon>
    </lineage>
</organism>
<evidence type="ECO:0000259" key="1">
    <source>
        <dbReference type="Pfam" id="PF10416"/>
    </source>
</evidence>
<dbReference type="Proteomes" id="UP000001542">
    <property type="component" value="Unassembled WGS sequence"/>
</dbReference>
<evidence type="ECO:0000313" key="2">
    <source>
        <dbReference type="EMBL" id="EAY16774.1"/>
    </source>
</evidence>
<accession>A2DS04</accession>
<gene>
    <name evidence="2" type="ORF">TVAG_447330</name>
</gene>
<protein>
    <recommendedName>
        <fullName evidence="1">Initiator binding domain-containing protein</fullName>
    </recommendedName>
</protein>
<dbReference type="EMBL" id="DS113238">
    <property type="protein sequence ID" value="EAY16774.1"/>
    <property type="molecule type" value="Genomic_DNA"/>
</dbReference>
<keyword evidence="3" id="KW-1185">Reference proteome</keyword>
<dbReference type="AlphaFoldDB" id="A2DS04"/>
<dbReference type="InterPro" id="IPR018845">
    <property type="entry name" value="Initiator-bd"/>
</dbReference>
<dbReference type="KEGG" id="tva:4774778"/>
<feature type="domain" description="Initiator binding" evidence="1">
    <location>
        <begin position="1"/>
        <end position="39"/>
    </location>
</feature>
<reference evidence="2" key="2">
    <citation type="journal article" date="2007" name="Science">
        <title>Draft genome sequence of the sexually transmitted pathogen Trichomonas vaginalis.</title>
        <authorList>
            <person name="Carlton J.M."/>
            <person name="Hirt R.P."/>
            <person name="Silva J.C."/>
            <person name="Delcher A.L."/>
            <person name="Schatz M."/>
            <person name="Zhao Q."/>
            <person name="Wortman J.R."/>
            <person name="Bidwell S.L."/>
            <person name="Alsmark U.C.M."/>
            <person name="Besteiro S."/>
            <person name="Sicheritz-Ponten T."/>
            <person name="Noel C.J."/>
            <person name="Dacks J.B."/>
            <person name="Foster P.G."/>
            <person name="Simillion C."/>
            <person name="Van de Peer Y."/>
            <person name="Miranda-Saavedra D."/>
            <person name="Barton G.J."/>
            <person name="Westrop G.D."/>
            <person name="Mueller S."/>
            <person name="Dessi D."/>
            <person name="Fiori P.L."/>
            <person name="Ren Q."/>
            <person name="Paulsen I."/>
            <person name="Zhang H."/>
            <person name="Bastida-Corcuera F.D."/>
            <person name="Simoes-Barbosa A."/>
            <person name="Brown M.T."/>
            <person name="Hayes R.D."/>
            <person name="Mukherjee M."/>
            <person name="Okumura C.Y."/>
            <person name="Schneider R."/>
            <person name="Smith A.J."/>
            <person name="Vanacova S."/>
            <person name="Villalvazo M."/>
            <person name="Haas B.J."/>
            <person name="Pertea M."/>
            <person name="Feldblyum T.V."/>
            <person name="Utterback T.R."/>
            <person name="Shu C.L."/>
            <person name="Osoegawa K."/>
            <person name="de Jong P.J."/>
            <person name="Hrdy I."/>
            <person name="Horvathova L."/>
            <person name="Zubacova Z."/>
            <person name="Dolezal P."/>
            <person name="Malik S.B."/>
            <person name="Logsdon J.M. Jr."/>
            <person name="Henze K."/>
            <person name="Gupta A."/>
            <person name="Wang C.C."/>
            <person name="Dunne R.L."/>
            <person name="Upcroft J.A."/>
            <person name="Upcroft P."/>
            <person name="White O."/>
            <person name="Salzberg S.L."/>
            <person name="Tang P."/>
            <person name="Chiu C.-H."/>
            <person name="Lee Y.-S."/>
            <person name="Embley T.M."/>
            <person name="Coombs G.H."/>
            <person name="Mottram J.C."/>
            <person name="Tachezy J."/>
            <person name="Fraser-Liggett C.M."/>
            <person name="Johnson P.J."/>
        </authorList>
    </citation>
    <scope>NUCLEOTIDE SEQUENCE [LARGE SCALE GENOMIC DNA]</scope>
    <source>
        <strain evidence="2">G3</strain>
    </source>
</reference>
<dbReference type="VEuPathDB" id="TrichDB:TVAG_447330"/>